<dbReference type="EC" id="2.5.1.78" evidence="3 8"/>
<evidence type="ECO:0000313" key="9">
    <source>
        <dbReference type="EMBL" id="KON87584.1"/>
    </source>
</evidence>
<dbReference type="InterPro" id="IPR002180">
    <property type="entry name" value="LS/RS"/>
</dbReference>
<comment type="subunit">
    <text evidence="8">Forms an icosahedral capsid composed of 60 subunits, arranged as a dodecamer of pentamers.</text>
</comment>
<dbReference type="Gene3D" id="3.40.50.960">
    <property type="entry name" value="Lumazine/riboflavin synthase"/>
    <property type="match status" value="1"/>
</dbReference>
<comment type="pathway">
    <text evidence="1 8">Cofactor biosynthesis; riboflavin biosynthesis; riboflavin from 2-hydroxy-3-oxobutyl phosphate and 5-amino-6-(D-ribitylamino)uracil: step 1/2.</text>
</comment>
<dbReference type="STRING" id="1459.AF332_12585"/>
<gene>
    <name evidence="8 9" type="primary">ribH</name>
    <name evidence="9" type="ORF">AF332_12585</name>
</gene>
<evidence type="ECO:0000256" key="6">
    <source>
        <dbReference type="ARBA" id="ARBA00048785"/>
    </source>
</evidence>
<dbReference type="Proteomes" id="UP000037109">
    <property type="component" value="Unassembled WGS sequence"/>
</dbReference>
<feature type="binding site" evidence="8">
    <location>
        <begin position="57"/>
        <end position="59"/>
    </location>
    <ligand>
        <name>5-amino-6-(D-ribitylamino)uracil</name>
        <dbReference type="ChEBI" id="CHEBI:15934"/>
    </ligand>
</feature>
<evidence type="ECO:0000313" key="10">
    <source>
        <dbReference type="Proteomes" id="UP000037109"/>
    </source>
</evidence>
<feature type="binding site" evidence="8">
    <location>
        <begin position="86"/>
        <end position="87"/>
    </location>
    <ligand>
        <name>(2S)-2-hydroxy-3-oxobutyl phosphate</name>
        <dbReference type="ChEBI" id="CHEBI:58830"/>
    </ligand>
</feature>
<feature type="binding site" evidence="8">
    <location>
        <position position="128"/>
    </location>
    <ligand>
        <name>(2S)-2-hydroxy-3-oxobutyl phosphate</name>
        <dbReference type="ChEBI" id="CHEBI:58830"/>
    </ligand>
</feature>
<dbReference type="GO" id="GO:0005829">
    <property type="term" value="C:cytosol"/>
    <property type="evidence" value="ECO:0007669"/>
    <property type="project" value="TreeGrafter"/>
</dbReference>
<comment type="catalytic activity">
    <reaction evidence="6 8">
        <text>(2S)-2-hydroxy-3-oxobutyl phosphate + 5-amino-6-(D-ribitylamino)uracil = 6,7-dimethyl-8-(1-D-ribityl)lumazine + phosphate + 2 H2O + H(+)</text>
        <dbReference type="Rhea" id="RHEA:26152"/>
        <dbReference type="ChEBI" id="CHEBI:15377"/>
        <dbReference type="ChEBI" id="CHEBI:15378"/>
        <dbReference type="ChEBI" id="CHEBI:15934"/>
        <dbReference type="ChEBI" id="CHEBI:43474"/>
        <dbReference type="ChEBI" id="CHEBI:58201"/>
        <dbReference type="ChEBI" id="CHEBI:58830"/>
        <dbReference type="EC" id="2.5.1.78"/>
    </reaction>
</comment>
<proteinExistence type="inferred from homology"/>
<feature type="binding site" evidence="8">
    <location>
        <position position="114"/>
    </location>
    <ligand>
        <name>5-amino-6-(D-ribitylamino)uracil</name>
        <dbReference type="ChEBI" id="CHEBI:15934"/>
    </ligand>
</feature>
<organism evidence="9 10">
    <name type="scientific">Sporosarcina globispora</name>
    <name type="common">Bacillus globisporus</name>
    <dbReference type="NCBI Taxonomy" id="1459"/>
    <lineage>
        <taxon>Bacteria</taxon>
        <taxon>Bacillati</taxon>
        <taxon>Bacillota</taxon>
        <taxon>Bacilli</taxon>
        <taxon>Bacillales</taxon>
        <taxon>Caryophanaceae</taxon>
        <taxon>Sporosarcina</taxon>
    </lineage>
</organism>
<keyword evidence="4 8" id="KW-0686">Riboflavin biosynthesis</keyword>
<evidence type="ECO:0000256" key="7">
    <source>
        <dbReference type="ARBA" id="ARBA00072606"/>
    </source>
</evidence>
<keyword evidence="5 8" id="KW-0808">Transferase</keyword>
<sequence length="158" mass="16655">MKKVIEGHLVGTGLKMAIVVSRFNEFITGKLLSGAEDALKRHGVNEEDVTVVWVPGAFEIPLAAKKLSQSGKYDAVITLGTVIRGATPHFDYVSGEVAKGVSATALQSGVPVIFGVLTTDTIEQAIERAGTKAGNKGWEAAVGAIEMGNLYRQLSEGE</sequence>
<reference evidence="10" key="1">
    <citation type="submission" date="2015-07" db="EMBL/GenBank/DDBJ databases">
        <title>Fjat-10036 dsm4.</title>
        <authorList>
            <person name="Liu B."/>
            <person name="Wang J."/>
            <person name="Zhu Y."/>
            <person name="Liu G."/>
            <person name="Chen Q."/>
            <person name="Chen Z."/>
            <person name="Lan J."/>
            <person name="Che J."/>
            <person name="Ge C."/>
            <person name="Shi H."/>
            <person name="Pan Z."/>
            <person name="Liu X."/>
        </authorList>
    </citation>
    <scope>NUCLEOTIDE SEQUENCE [LARGE SCALE GENOMIC DNA]</scope>
    <source>
        <strain evidence="10">DSM 4</strain>
    </source>
</reference>
<name>A0A0M0GCL5_SPOGL</name>
<feature type="binding site" evidence="8">
    <location>
        <position position="23"/>
    </location>
    <ligand>
        <name>5-amino-6-(D-ribitylamino)uracil</name>
        <dbReference type="ChEBI" id="CHEBI:15934"/>
    </ligand>
</feature>
<evidence type="ECO:0000256" key="8">
    <source>
        <dbReference type="HAMAP-Rule" id="MF_00178"/>
    </source>
</evidence>
<feature type="active site" description="Proton donor" evidence="8">
    <location>
        <position position="89"/>
    </location>
</feature>
<keyword evidence="10" id="KW-1185">Reference proteome</keyword>
<evidence type="ECO:0000256" key="2">
    <source>
        <dbReference type="ARBA" id="ARBA00007424"/>
    </source>
</evidence>
<dbReference type="SUPFAM" id="SSF52121">
    <property type="entry name" value="Lumazine synthase"/>
    <property type="match status" value="1"/>
</dbReference>
<dbReference type="HAMAP" id="MF_00178">
    <property type="entry name" value="Lumazine_synth"/>
    <property type="match status" value="1"/>
</dbReference>
<evidence type="ECO:0000256" key="3">
    <source>
        <dbReference type="ARBA" id="ARBA00012664"/>
    </source>
</evidence>
<comment type="caution">
    <text evidence="9">The sequence shown here is derived from an EMBL/GenBank/DDBJ whole genome shotgun (WGS) entry which is preliminary data.</text>
</comment>
<dbReference type="EMBL" id="LGUF01000007">
    <property type="protein sequence ID" value="KON87584.1"/>
    <property type="molecule type" value="Genomic_DNA"/>
</dbReference>
<accession>A0A0M0GCL5</accession>
<dbReference type="AlphaFoldDB" id="A0A0M0GCL5"/>
<comment type="similarity">
    <text evidence="2 8">Belongs to the DMRL synthase family.</text>
</comment>
<dbReference type="Pfam" id="PF00885">
    <property type="entry name" value="DMRL_synthase"/>
    <property type="match status" value="1"/>
</dbReference>
<dbReference type="GO" id="GO:0009349">
    <property type="term" value="C:riboflavin synthase complex"/>
    <property type="evidence" value="ECO:0007669"/>
    <property type="project" value="UniProtKB-UniRule"/>
</dbReference>
<evidence type="ECO:0000256" key="1">
    <source>
        <dbReference type="ARBA" id="ARBA00004917"/>
    </source>
</evidence>
<dbReference type="PANTHER" id="PTHR21058">
    <property type="entry name" value="6,7-DIMETHYL-8-RIBITYLLUMAZINE SYNTHASE DMRL SYNTHASE LUMAZINE SYNTHASE"/>
    <property type="match status" value="1"/>
</dbReference>
<dbReference type="NCBIfam" id="TIGR00114">
    <property type="entry name" value="lumazine-synth"/>
    <property type="match status" value="1"/>
</dbReference>
<evidence type="ECO:0000256" key="4">
    <source>
        <dbReference type="ARBA" id="ARBA00022619"/>
    </source>
</evidence>
<dbReference type="GO" id="GO:0000906">
    <property type="term" value="F:6,7-dimethyl-8-ribityllumazine synthase activity"/>
    <property type="evidence" value="ECO:0007669"/>
    <property type="project" value="UniProtKB-UniRule"/>
</dbReference>
<comment type="function">
    <text evidence="8">Catalyzes the formation of 6,7-dimethyl-8-ribityllumazine by condensation of 5-amino-6-(D-ribitylamino)uracil with 3,4-dihydroxy-2-butanone 4-phosphate. This is the penultimate step in the biosynthesis of riboflavin.</text>
</comment>
<dbReference type="NCBIfam" id="NF000812">
    <property type="entry name" value="PRK00061.1-4"/>
    <property type="match status" value="1"/>
</dbReference>
<dbReference type="InterPro" id="IPR036467">
    <property type="entry name" value="LS/RS_sf"/>
</dbReference>
<dbReference type="InterPro" id="IPR034964">
    <property type="entry name" value="LS"/>
</dbReference>
<dbReference type="OrthoDB" id="9809709at2"/>
<dbReference type="PANTHER" id="PTHR21058:SF0">
    <property type="entry name" value="6,7-DIMETHYL-8-RIBITYLLUMAZINE SYNTHASE"/>
    <property type="match status" value="1"/>
</dbReference>
<dbReference type="GO" id="GO:0009231">
    <property type="term" value="P:riboflavin biosynthetic process"/>
    <property type="evidence" value="ECO:0007669"/>
    <property type="project" value="UniProtKB-UniRule"/>
</dbReference>
<dbReference type="CDD" id="cd09209">
    <property type="entry name" value="Lumazine_synthase-I"/>
    <property type="match status" value="1"/>
</dbReference>
<dbReference type="RefSeq" id="WP_053434942.1">
    <property type="nucleotide sequence ID" value="NZ_LGUF01000007.1"/>
</dbReference>
<evidence type="ECO:0000256" key="5">
    <source>
        <dbReference type="ARBA" id="ARBA00022679"/>
    </source>
</evidence>
<protein>
    <recommendedName>
        <fullName evidence="7 8">6,7-dimethyl-8-ribityllumazine synthase</fullName>
        <shortName evidence="8">DMRL synthase</shortName>
        <shortName evidence="8">LS</shortName>
        <shortName evidence="8">Lumazine synthase</shortName>
        <ecNumber evidence="3 8">2.5.1.78</ecNumber>
    </recommendedName>
</protein>
<dbReference type="UniPathway" id="UPA00275">
    <property type="reaction ID" value="UER00404"/>
</dbReference>
<dbReference type="PATRIC" id="fig|1459.3.peg.2717"/>
<feature type="binding site" evidence="8">
    <location>
        <begin position="81"/>
        <end position="83"/>
    </location>
    <ligand>
        <name>5-amino-6-(D-ribitylamino)uracil</name>
        <dbReference type="ChEBI" id="CHEBI:15934"/>
    </ligand>
</feature>
<dbReference type="FunFam" id="3.40.50.960:FF:000001">
    <property type="entry name" value="6,7-dimethyl-8-ribityllumazine synthase"/>
    <property type="match status" value="1"/>
</dbReference>